<keyword evidence="2" id="KW-1185">Reference proteome</keyword>
<name>A0A401IC34_APHSA</name>
<dbReference type="Pfam" id="PF06041">
    <property type="entry name" value="DUF924"/>
    <property type="match status" value="1"/>
</dbReference>
<dbReference type="Proteomes" id="UP000287247">
    <property type="component" value="Unassembled WGS sequence"/>
</dbReference>
<dbReference type="OrthoDB" id="7593450at2"/>
<dbReference type="SUPFAM" id="SSF48452">
    <property type="entry name" value="TPR-like"/>
    <property type="match status" value="1"/>
</dbReference>
<comment type="caution">
    <text evidence="1">The sequence shown here is derived from an EMBL/GenBank/DDBJ whole genome shotgun (WGS) entry which is preliminary data.</text>
</comment>
<gene>
    <name evidence="1" type="ORF">AsFPU1_0176</name>
</gene>
<accession>A0A401IC34</accession>
<dbReference type="EMBL" id="BDQK01000001">
    <property type="protein sequence ID" value="GBF78786.1"/>
    <property type="molecule type" value="Genomic_DNA"/>
</dbReference>
<dbReference type="InterPro" id="IPR011990">
    <property type="entry name" value="TPR-like_helical_dom_sf"/>
</dbReference>
<protein>
    <submittedName>
        <fullName evidence="1">Membrane protein</fullName>
    </submittedName>
</protein>
<dbReference type="RefSeq" id="WP_124969782.1">
    <property type="nucleotide sequence ID" value="NZ_BDQK01000001.1"/>
</dbReference>
<sequence length="198" mass="23392">MNDEFGLFCQFTDVLDFWFGKPDHKDYGKPNKDWFIKDSTFDEKIKLRFLSTYEKAASHKLDDWKNSPLSCLALILLLDQFPRNMFREQPQAFATDSQALEIAKYAIFQQFDCQFLAVQRWFIYLPFEHSENLSHQHQAIALFSTLQSDPYSTQAIESAYHHLNIIEQFGRFPHRNSILDRISTSEEIEFLEKPDSSF</sequence>
<evidence type="ECO:0000313" key="1">
    <source>
        <dbReference type="EMBL" id="GBF78786.1"/>
    </source>
</evidence>
<dbReference type="AlphaFoldDB" id="A0A401IC34"/>
<dbReference type="Gene3D" id="1.25.40.10">
    <property type="entry name" value="Tetratricopeptide repeat domain"/>
    <property type="match status" value="1"/>
</dbReference>
<dbReference type="InterPro" id="IPR010323">
    <property type="entry name" value="DUF924"/>
</dbReference>
<reference evidence="2" key="1">
    <citation type="submission" date="2017-05" db="EMBL/GenBank/DDBJ databases">
        <title>Physiological properties and genetic analysis related to exopolysaccharide production of fresh-water unicellular cyanobacterium Aphanothece sacrum, Suizenji Nori, that has been cultured as a food source in Japan.</title>
        <authorList>
            <person name="Kanesaki Y."/>
            <person name="Yoshikawa S."/>
            <person name="Ohki K."/>
        </authorList>
    </citation>
    <scope>NUCLEOTIDE SEQUENCE [LARGE SCALE GENOMIC DNA]</scope>
    <source>
        <strain evidence="2">FPU1</strain>
    </source>
</reference>
<dbReference type="Gene3D" id="1.20.58.320">
    <property type="entry name" value="TPR-like"/>
    <property type="match status" value="1"/>
</dbReference>
<proteinExistence type="predicted"/>
<evidence type="ECO:0000313" key="2">
    <source>
        <dbReference type="Proteomes" id="UP000287247"/>
    </source>
</evidence>
<organism evidence="1 2">
    <name type="scientific">Aphanothece sacrum FPU1</name>
    <dbReference type="NCBI Taxonomy" id="1920663"/>
    <lineage>
        <taxon>Bacteria</taxon>
        <taxon>Bacillati</taxon>
        <taxon>Cyanobacteriota</taxon>
        <taxon>Cyanophyceae</taxon>
        <taxon>Oscillatoriophycideae</taxon>
        <taxon>Chroococcales</taxon>
        <taxon>Aphanothecaceae</taxon>
        <taxon>Aphanothece</taxon>
    </lineage>
</organism>